<dbReference type="AlphaFoldDB" id="A0AA38WCX9"/>
<feature type="domain" description="GST N-terminal" evidence="3">
    <location>
        <begin position="134"/>
        <end position="216"/>
    </location>
</feature>
<dbReference type="InterPro" id="IPR036249">
    <property type="entry name" value="Thioredoxin-like_sf"/>
</dbReference>
<keyword evidence="2" id="KW-0812">Transmembrane</keyword>
<dbReference type="InterPro" id="IPR004045">
    <property type="entry name" value="Glutathione_S-Trfase_N"/>
</dbReference>
<accession>A0AA38WCX9</accession>
<feature type="region of interest" description="Disordered" evidence="1">
    <location>
        <begin position="14"/>
        <end position="66"/>
    </location>
</feature>
<feature type="domain" description="GST N-terminal" evidence="3">
    <location>
        <begin position="288"/>
        <end position="402"/>
    </location>
</feature>
<dbReference type="PROSITE" id="PS51354">
    <property type="entry name" value="GLUTAREDOXIN_2"/>
    <property type="match status" value="1"/>
</dbReference>
<evidence type="ECO:0000256" key="2">
    <source>
        <dbReference type="SAM" id="Phobius"/>
    </source>
</evidence>
<reference evidence="4" key="1">
    <citation type="submission" date="2023-03" db="EMBL/GenBank/DDBJ databases">
        <title>Chromosome-scale reference genome and RAD-based genetic map of yellow starthistle (Centaurea solstitialis) reveal putative structural variation and QTLs associated with invader traits.</title>
        <authorList>
            <person name="Reatini B."/>
            <person name="Cang F.A."/>
            <person name="Jiang Q."/>
            <person name="Mckibben M.T.W."/>
            <person name="Barker M.S."/>
            <person name="Rieseberg L.H."/>
            <person name="Dlugosch K.M."/>
        </authorList>
    </citation>
    <scope>NUCLEOTIDE SEQUENCE</scope>
    <source>
        <strain evidence="4">CAN-66</strain>
        <tissue evidence="4">Leaf</tissue>
    </source>
</reference>
<keyword evidence="2" id="KW-1133">Transmembrane helix</keyword>
<dbReference type="Gene3D" id="3.40.30.10">
    <property type="entry name" value="Glutaredoxin"/>
    <property type="match status" value="2"/>
</dbReference>
<proteinExistence type="predicted"/>
<organism evidence="4 5">
    <name type="scientific">Centaurea solstitialis</name>
    <name type="common">yellow star-thistle</name>
    <dbReference type="NCBI Taxonomy" id="347529"/>
    <lineage>
        <taxon>Eukaryota</taxon>
        <taxon>Viridiplantae</taxon>
        <taxon>Streptophyta</taxon>
        <taxon>Embryophyta</taxon>
        <taxon>Tracheophyta</taxon>
        <taxon>Spermatophyta</taxon>
        <taxon>Magnoliopsida</taxon>
        <taxon>eudicotyledons</taxon>
        <taxon>Gunneridae</taxon>
        <taxon>Pentapetalae</taxon>
        <taxon>asterids</taxon>
        <taxon>campanulids</taxon>
        <taxon>Asterales</taxon>
        <taxon>Asteraceae</taxon>
        <taxon>Carduoideae</taxon>
        <taxon>Cardueae</taxon>
        <taxon>Centaureinae</taxon>
        <taxon>Centaurea</taxon>
    </lineage>
</organism>
<keyword evidence="5" id="KW-1185">Reference proteome</keyword>
<evidence type="ECO:0000313" key="5">
    <source>
        <dbReference type="Proteomes" id="UP001172457"/>
    </source>
</evidence>
<sequence>MAGVLNFTSLPPVSRPLSRHHKPKMSTSSSTRVSVIRSSTEVTDTSSTPPISVITPPSNFTPPEPKRFAVRPDKVLEVVTASLNLLFRFGTGVFVDGYSVSFVPKNEYPTGQYGLEVSGYIAKESSKLGPRPEKPIEIYEFEGCPFCRKVREMVAVLDLDVLYYPCPRNGPNFRPKVGQMGGKQMFPYMVDPNTGVSMYESDDIIKYLAQKYGDGTVPLSLSLGLLTTLTAGFAMIGRMGKVQFFKLFSNNYTVSTSMFYILTEALWILTFGWMLLGSIYTKSKMPPQPLEVWAYEASPFCKLVREVLVELELPHILHRKPTAGLPPKQYRSKTQKKGACFDKVNLSIISILQELCTWQPKRQELYARVGHFQAPYLEDPNTGVKMFESAEIVEYIRATYAL</sequence>
<dbReference type="SFLD" id="SFLDG01181">
    <property type="entry name" value="SUF2"/>
    <property type="match status" value="1"/>
</dbReference>
<dbReference type="InterPro" id="IPR040079">
    <property type="entry name" value="Glutathione_S-Trfase"/>
</dbReference>
<comment type="caution">
    <text evidence="4">The sequence shown here is derived from an EMBL/GenBank/DDBJ whole genome shotgun (WGS) entry which is preliminary data.</text>
</comment>
<keyword evidence="2" id="KW-0472">Membrane</keyword>
<dbReference type="PANTHER" id="PTHR45288">
    <property type="entry name" value="THIOREDOXIN FAMILY PROTEIN"/>
    <property type="match status" value="1"/>
</dbReference>
<evidence type="ECO:0000313" key="4">
    <source>
        <dbReference type="EMBL" id="KAJ9543756.1"/>
    </source>
</evidence>
<dbReference type="SFLD" id="SFLDS00019">
    <property type="entry name" value="Glutathione_Transferase_(cytos"/>
    <property type="match status" value="1"/>
</dbReference>
<feature type="compositionally biased region" description="Low complexity" evidence="1">
    <location>
        <begin position="26"/>
        <end position="58"/>
    </location>
</feature>
<dbReference type="PANTHER" id="PTHR45288:SF1">
    <property type="entry name" value="THIOREDOXIN FAMILY PROTEIN"/>
    <property type="match status" value="1"/>
</dbReference>
<dbReference type="PROSITE" id="PS50404">
    <property type="entry name" value="GST_NTER"/>
    <property type="match status" value="2"/>
</dbReference>
<dbReference type="GO" id="GO:0009507">
    <property type="term" value="C:chloroplast"/>
    <property type="evidence" value="ECO:0007669"/>
    <property type="project" value="TreeGrafter"/>
</dbReference>
<dbReference type="SUPFAM" id="SSF52833">
    <property type="entry name" value="Thioredoxin-like"/>
    <property type="match status" value="2"/>
</dbReference>
<protein>
    <recommendedName>
        <fullName evidence="3">GST N-terminal domain-containing protein</fullName>
    </recommendedName>
</protein>
<evidence type="ECO:0000256" key="1">
    <source>
        <dbReference type="SAM" id="MobiDB-lite"/>
    </source>
</evidence>
<dbReference type="Proteomes" id="UP001172457">
    <property type="component" value="Chromosome 6"/>
</dbReference>
<dbReference type="FunFam" id="3.40.30.10:FF:000120">
    <property type="entry name" value="Thioredoxin family protein"/>
    <property type="match status" value="1"/>
</dbReference>
<feature type="transmembrane region" description="Helical" evidence="2">
    <location>
        <begin position="257"/>
        <end position="276"/>
    </location>
</feature>
<evidence type="ECO:0000259" key="3">
    <source>
        <dbReference type="PROSITE" id="PS50404"/>
    </source>
</evidence>
<dbReference type="Pfam" id="PF13417">
    <property type="entry name" value="GST_N_3"/>
    <property type="match status" value="2"/>
</dbReference>
<name>A0AA38WCX9_9ASTR</name>
<feature type="transmembrane region" description="Helical" evidence="2">
    <location>
        <begin position="216"/>
        <end position="237"/>
    </location>
</feature>
<gene>
    <name evidence="4" type="ORF">OSB04_023463</name>
</gene>
<dbReference type="EMBL" id="JARYMX010000006">
    <property type="protein sequence ID" value="KAJ9543756.1"/>
    <property type="molecule type" value="Genomic_DNA"/>
</dbReference>
<dbReference type="CDD" id="cd03041">
    <property type="entry name" value="GST_N_2GST_N"/>
    <property type="match status" value="1"/>
</dbReference>